<keyword evidence="4 7" id="KW-0067">ATP-binding</keyword>
<evidence type="ECO:0000256" key="6">
    <source>
        <dbReference type="ARBA" id="ARBA00023146"/>
    </source>
</evidence>
<dbReference type="GO" id="GO:0005524">
    <property type="term" value="F:ATP binding"/>
    <property type="evidence" value="ECO:0007669"/>
    <property type="project" value="UniProtKB-UniRule"/>
</dbReference>
<comment type="subunit">
    <text evidence="7">Homodimer.</text>
</comment>
<dbReference type="InterPro" id="IPR047089">
    <property type="entry name" value="Asp-tRNA-ligase_1_N"/>
</dbReference>
<feature type="binding site" evidence="7">
    <location>
        <position position="218"/>
    </location>
    <ligand>
        <name>L-aspartate</name>
        <dbReference type="ChEBI" id="CHEBI:29991"/>
    </ligand>
</feature>
<dbReference type="AlphaFoldDB" id="A0A1G1Y325"/>
<comment type="function">
    <text evidence="7">Aspartyl-tRNA synthetase with relaxed tRNA specificity since it is able to aspartylate not only its cognate tRNA(Asp) but also tRNA(Asn). Reaction proceeds in two steps: L-aspartate is first activated by ATP to form Asp-AMP and then transferred to the acceptor end of tRNA(Asp/Asn).</text>
</comment>
<comment type="subcellular location">
    <subcellularLocation>
        <location evidence="7">Cytoplasm</location>
    </subcellularLocation>
</comment>
<keyword evidence="5 7" id="KW-0648">Protein biosynthesis</keyword>
<dbReference type="STRING" id="1797535.A2744_01105"/>
<feature type="site" description="Important for tRNA non-discrimination" evidence="7">
    <location>
        <position position="29"/>
    </location>
</feature>
<dbReference type="PANTHER" id="PTHR22594:SF5">
    <property type="entry name" value="ASPARTATE--TRNA LIGASE, MITOCHONDRIAL"/>
    <property type="match status" value="1"/>
</dbReference>
<dbReference type="PROSITE" id="PS50862">
    <property type="entry name" value="AA_TRNA_LIGASE_II"/>
    <property type="match status" value="1"/>
</dbReference>
<dbReference type="GO" id="GO:0050560">
    <property type="term" value="F:aspartate-tRNA(Asn) ligase activity"/>
    <property type="evidence" value="ECO:0007669"/>
    <property type="project" value="UniProtKB-EC"/>
</dbReference>
<comment type="caution">
    <text evidence="7">Lacks conserved residue(s) required for the propagation of feature annotation.</text>
</comment>
<dbReference type="InterPro" id="IPR004364">
    <property type="entry name" value="Aa-tRNA-synt_II"/>
</dbReference>
<evidence type="ECO:0000256" key="1">
    <source>
        <dbReference type="ARBA" id="ARBA00006303"/>
    </source>
</evidence>
<dbReference type="Gene3D" id="3.30.930.10">
    <property type="entry name" value="Bira Bifunctional Protein, Domain 2"/>
    <property type="match status" value="2"/>
</dbReference>
<feature type="binding site" evidence="7">
    <location>
        <begin position="218"/>
        <end position="220"/>
    </location>
    <ligand>
        <name>ATP</name>
        <dbReference type="ChEBI" id="CHEBI:30616"/>
    </ligand>
</feature>
<accession>A0A1G1Y325</accession>
<feature type="region of interest" description="Aspartate" evidence="7">
    <location>
        <begin position="196"/>
        <end position="199"/>
    </location>
</feature>
<keyword evidence="2 7" id="KW-0436">Ligase</keyword>
<feature type="binding site" evidence="7">
    <location>
        <position position="324"/>
    </location>
    <ligand>
        <name>L-aspartate</name>
        <dbReference type="ChEBI" id="CHEBI:29991"/>
    </ligand>
</feature>
<dbReference type="InterPro" id="IPR012340">
    <property type="entry name" value="NA-bd_OB-fold"/>
</dbReference>
<dbReference type="PRINTS" id="PR01042">
    <property type="entry name" value="TRNASYNTHASP"/>
</dbReference>
<evidence type="ECO:0000256" key="4">
    <source>
        <dbReference type="ARBA" id="ARBA00022840"/>
    </source>
</evidence>
<dbReference type="SUPFAM" id="SSF50249">
    <property type="entry name" value="Nucleic acid-binding proteins"/>
    <property type="match status" value="1"/>
</dbReference>
<comment type="catalytic activity">
    <reaction evidence="7">
        <text>tRNA(Asx) + L-aspartate + ATP = L-aspartyl-tRNA(Asx) + AMP + diphosphate</text>
        <dbReference type="Rhea" id="RHEA:18349"/>
        <dbReference type="Rhea" id="RHEA-COMP:9710"/>
        <dbReference type="Rhea" id="RHEA-COMP:9711"/>
        <dbReference type="ChEBI" id="CHEBI:29991"/>
        <dbReference type="ChEBI" id="CHEBI:30616"/>
        <dbReference type="ChEBI" id="CHEBI:33019"/>
        <dbReference type="ChEBI" id="CHEBI:78442"/>
        <dbReference type="ChEBI" id="CHEBI:78516"/>
        <dbReference type="ChEBI" id="CHEBI:456215"/>
        <dbReference type="EC" id="6.1.1.23"/>
    </reaction>
</comment>
<dbReference type="Gene3D" id="2.40.50.140">
    <property type="entry name" value="Nucleic acid-binding proteins"/>
    <property type="match status" value="1"/>
</dbReference>
<dbReference type="InterPro" id="IPR004524">
    <property type="entry name" value="Asp-tRNA-ligase_1"/>
</dbReference>
<dbReference type="GO" id="GO:0003676">
    <property type="term" value="F:nucleic acid binding"/>
    <property type="evidence" value="ECO:0007669"/>
    <property type="project" value="InterPro"/>
</dbReference>
<dbReference type="CDD" id="cd04317">
    <property type="entry name" value="EcAspRS_like_N"/>
    <property type="match status" value="1"/>
</dbReference>
<organism evidence="9 10">
    <name type="scientific">Candidatus Buchananbacteria bacterium RIFCSPHIGHO2_01_FULL_44_11</name>
    <dbReference type="NCBI Taxonomy" id="1797535"/>
    <lineage>
        <taxon>Bacteria</taxon>
        <taxon>Candidatus Buchananiibacteriota</taxon>
    </lineage>
</organism>
<dbReference type="InterPro" id="IPR002312">
    <property type="entry name" value="Asp/Asn-tRNA-synth_IIb"/>
</dbReference>
<evidence type="ECO:0000256" key="5">
    <source>
        <dbReference type="ARBA" id="ARBA00022917"/>
    </source>
</evidence>
<keyword evidence="3 7" id="KW-0547">Nucleotide-binding</keyword>
<reference evidence="9 10" key="1">
    <citation type="journal article" date="2016" name="Nat. Commun.">
        <title>Thousands of microbial genomes shed light on interconnected biogeochemical processes in an aquifer system.</title>
        <authorList>
            <person name="Anantharaman K."/>
            <person name="Brown C.T."/>
            <person name="Hug L.A."/>
            <person name="Sharon I."/>
            <person name="Castelle C.J."/>
            <person name="Probst A.J."/>
            <person name="Thomas B.C."/>
            <person name="Singh A."/>
            <person name="Wilkins M.J."/>
            <person name="Karaoz U."/>
            <person name="Brodie E.L."/>
            <person name="Williams K.H."/>
            <person name="Hubbard S.S."/>
            <person name="Banfield J.F."/>
        </authorList>
    </citation>
    <scope>NUCLEOTIDE SEQUENCE [LARGE SCALE GENOMIC DNA]</scope>
</reference>
<dbReference type="GO" id="GO:0004815">
    <property type="term" value="F:aspartate-tRNA ligase activity"/>
    <property type="evidence" value="ECO:0007669"/>
    <property type="project" value="UniProtKB-UniRule"/>
</dbReference>
<comment type="caution">
    <text evidence="9">The sequence shown here is derived from an EMBL/GenBank/DDBJ whole genome shotgun (WGS) entry which is preliminary data.</text>
</comment>
<dbReference type="Pfam" id="PF00152">
    <property type="entry name" value="tRNA-synt_2"/>
    <property type="match status" value="1"/>
</dbReference>
<sequence>MERTIVEEVIKKVGQKVKVCGWVHTRRDHGKIIFIDLRDRSGLLQVVFAPNFAPAHELANSLRSEYVVAIEGTVNARPEKMINEKIPTGKVELVGEALEILNEAKTPPFEIDSPQDAGEEIRLKYRYLDLRRQRMKNNTIMRHKIIKAVRDYFDHLGFLEIETPVLTKGTPEGAREFIVPARLWPGKFYVLPQSPQQFKQLLMVAGMEKYFQIARCFRDEDTRGDRQAEFTQIDVEMSFVSQEEIWQVVEALMIEVVEKLYPQKIISQKPFPRLTYAEAMAKYQSDKPDLRKDKKNADELAFCWVIDMPMFKYSAAEKKAVAVHHPFTMPNLEDMAKSPDEPLKWRAYGYDLALNGSEIWGGSIRIHRRDIQQKVFEILGVKQEEIERRFGHMLEAFSYGAPPHGGIAAGLDRIVSILQDEPNIREVIVFPKTGDNRDLMMAAPNIIGKKTMKEAHIELASDVENNETVEETATAD</sequence>
<evidence type="ECO:0000313" key="9">
    <source>
        <dbReference type="EMBL" id="OGY46739.1"/>
    </source>
</evidence>
<dbReference type="EC" id="6.1.1.23" evidence="7"/>
<dbReference type="NCBIfam" id="NF001750">
    <property type="entry name" value="PRK00476.1"/>
    <property type="match status" value="1"/>
</dbReference>
<evidence type="ECO:0000256" key="3">
    <source>
        <dbReference type="ARBA" id="ARBA00022741"/>
    </source>
</evidence>
<evidence type="ECO:0000259" key="8">
    <source>
        <dbReference type="PROSITE" id="PS50862"/>
    </source>
</evidence>
<evidence type="ECO:0000256" key="2">
    <source>
        <dbReference type="ARBA" id="ARBA00022598"/>
    </source>
</evidence>
<feature type="binding site" evidence="7">
    <location>
        <position position="365"/>
    </location>
    <ligand>
        <name>L-aspartate</name>
        <dbReference type="ChEBI" id="CHEBI:29991"/>
    </ligand>
</feature>
<keyword evidence="7" id="KW-0963">Cytoplasm</keyword>
<dbReference type="GO" id="GO:0006422">
    <property type="term" value="P:aspartyl-tRNA aminoacylation"/>
    <property type="evidence" value="ECO:0007669"/>
    <property type="project" value="UniProtKB-UniRule"/>
</dbReference>
<gene>
    <name evidence="7" type="primary">aspS</name>
    <name evidence="9" type="ORF">A2744_01105</name>
</gene>
<keyword evidence="6 7" id="KW-0030">Aminoacyl-tRNA synthetase</keyword>
<dbReference type="Gene3D" id="3.30.1360.30">
    <property type="entry name" value="GAD-like domain"/>
    <property type="match status" value="1"/>
</dbReference>
<feature type="domain" description="Aminoacyl-transfer RNA synthetases class-II family profile" evidence="8">
    <location>
        <begin position="141"/>
        <end position="431"/>
    </location>
</feature>
<proteinExistence type="inferred from homology"/>
<dbReference type="NCBIfam" id="TIGR00459">
    <property type="entry name" value="aspS_bact"/>
    <property type="match status" value="1"/>
</dbReference>
<dbReference type="HAMAP" id="MF_00044">
    <property type="entry name" value="Asp_tRNA_synth_type1"/>
    <property type="match status" value="1"/>
</dbReference>
<dbReference type="InterPro" id="IPR047090">
    <property type="entry name" value="AspRS_core"/>
</dbReference>
<dbReference type="InterPro" id="IPR045864">
    <property type="entry name" value="aa-tRNA-synth_II/BPL/LPL"/>
</dbReference>
<feature type="binding site" evidence="7">
    <location>
        <position position="172"/>
    </location>
    <ligand>
        <name>L-aspartate</name>
        <dbReference type="ChEBI" id="CHEBI:29991"/>
    </ligand>
</feature>
<dbReference type="EMBL" id="MHIE01000001">
    <property type="protein sequence ID" value="OGY46739.1"/>
    <property type="molecule type" value="Genomic_DNA"/>
</dbReference>
<feature type="binding site" evidence="7">
    <location>
        <begin position="410"/>
        <end position="413"/>
    </location>
    <ligand>
        <name>ATP</name>
        <dbReference type="ChEBI" id="CHEBI:30616"/>
    </ligand>
</feature>
<feature type="binding site" evidence="7">
    <location>
        <position position="227"/>
    </location>
    <ligand>
        <name>ATP</name>
        <dbReference type="ChEBI" id="CHEBI:30616"/>
    </ligand>
</feature>
<protein>
    <recommendedName>
        <fullName evidence="7">Aspartate--tRNA(Asp/Asn) ligase</fullName>
        <ecNumber evidence="7">6.1.1.23</ecNumber>
    </recommendedName>
    <alternativeName>
        <fullName evidence="7">Aspartyl-tRNA synthetase</fullName>
        <shortName evidence="7">AspRS</shortName>
    </alternativeName>
    <alternativeName>
        <fullName evidence="7">Non-discriminating aspartyl-tRNA synthetase</fullName>
        <shortName evidence="7">ND-AspRS</shortName>
    </alternativeName>
</protein>
<dbReference type="PANTHER" id="PTHR22594">
    <property type="entry name" value="ASPARTYL/LYSYL-TRNA SYNTHETASE"/>
    <property type="match status" value="1"/>
</dbReference>
<dbReference type="Proteomes" id="UP000178240">
    <property type="component" value="Unassembled WGS sequence"/>
</dbReference>
<dbReference type="CDD" id="cd00777">
    <property type="entry name" value="AspRS_core"/>
    <property type="match status" value="1"/>
</dbReference>
<dbReference type="InterPro" id="IPR004115">
    <property type="entry name" value="GAD-like_sf"/>
</dbReference>
<dbReference type="InterPro" id="IPR006195">
    <property type="entry name" value="aa-tRNA-synth_II"/>
</dbReference>
<dbReference type="GO" id="GO:0005737">
    <property type="term" value="C:cytoplasm"/>
    <property type="evidence" value="ECO:0007669"/>
    <property type="project" value="UniProtKB-SubCell"/>
</dbReference>
<dbReference type="Pfam" id="PF01336">
    <property type="entry name" value="tRNA_anti-codon"/>
    <property type="match status" value="1"/>
</dbReference>
<evidence type="ECO:0000313" key="10">
    <source>
        <dbReference type="Proteomes" id="UP000178240"/>
    </source>
</evidence>
<comment type="similarity">
    <text evidence="1 7">Belongs to the class-II aminoacyl-tRNA synthetase family. Type 1 subfamily.</text>
</comment>
<name>A0A1G1Y325_9BACT</name>
<evidence type="ECO:0000256" key="7">
    <source>
        <dbReference type="HAMAP-Rule" id="MF_00044"/>
    </source>
</evidence>
<feature type="binding site" evidence="7">
    <location>
        <position position="358"/>
    </location>
    <ligand>
        <name>ATP</name>
        <dbReference type="ChEBI" id="CHEBI:30616"/>
    </ligand>
</feature>
<dbReference type="InterPro" id="IPR004365">
    <property type="entry name" value="NA-bd_OB_tRNA"/>
</dbReference>
<dbReference type="SUPFAM" id="SSF55681">
    <property type="entry name" value="Class II aaRS and biotin synthetases"/>
    <property type="match status" value="1"/>
</dbReference>